<feature type="transmembrane region" description="Helical" evidence="20">
    <location>
        <begin position="92"/>
        <end position="115"/>
    </location>
</feature>
<keyword evidence="5" id="KW-0813">Transport</keyword>
<dbReference type="Pfam" id="PF19297">
    <property type="entry name" value="QcrA_N"/>
    <property type="match status" value="1"/>
</dbReference>
<dbReference type="AlphaFoldDB" id="A0A2T0LL80"/>
<dbReference type="PROSITE" id="PS51296">
    <property type="entry name" value="RIESKE"/>
    <property type="match status" value="1"/>
</dbReference>
<dbReference type="Gene3D" id="2.102.10.10">
    <property type="entry name" value="Rieske [2Fe-2S] iron-sulphur domain"/>
    <property type="match status" value="1"/>
</dbReference>
<evidence type="ECO:0000256" key="13">
    <source>
        <dbReference type="ARBA" id="ARBA00023002"/>
    </source>
</evidence>
<evidence type="ECO:0000313" key="23">
    <source>
        <dbReference type="Proteomes" id="UP000238362"/>
    </source>
</evidence>
<dbReference type="Proteomes" id="UP000238362">
    <property type="component" value="Unassembled WGS sequence"/>
</dbReference>
<dbReference type="GO" id="GO:0016705">
    <property type="term" value="F:oxidoreductase activity, acting on paired donors, with incorporation or reduction of molecular oxygen"/>
    <property type="evidence" value="ECO:0007669"/>
    <property type="project" value="UniProtKB-ARBA"/>
</dbReference>
<evidence type="ECO:0000256" key="14">
    <source>
        <dbReference type="ARBA" id="ARBA00023004"/>
    </source>
</evidence>
<keyword evidence="13" id="KW-0560">Oxidoreductase</keyword>
<evidence type="ECO:0000256" key="7">
    <source>
        <dbReference type="ARBA" id="ARBA00022660"/>
    </source>
</evidence>
<evidence type="ECO:0000256" key="6">
    <source>
        <dbReference type="ARBA" id="ARBA00022475"/>
    </source>
</evidence>
<dbReference type="PANTHER" id="PTHR10134">
    <property type="entry name" value="CYTOCHROME B-C1 COMPLEX SUBUNIT RIESKE, MITOCHONDRIAL"/>
    <property type="match status" value="1"/>
</dbReference>
<keyword evidence="14" id="KW-0408">Iron</keyword>
<evidence type="ECO:0000256" key="4">
    <source>
        <dbReference type="ARBA" id="ARBA00015816"/>
    </source>
</evidence>
<gene>
    <name evidence="22" type="ORF">B0I33_114166</name>
</gene>
<keyword evidence="7" id="KW-0679">Respiratory chain</keyword>
<keyword evidence="6" id="KW-1003">Cell membrane</keyword>
<proteinExistence type="inferred from homology"/>
<evidence type="ECO:0000256" key="3">
    <source>
        <dbReference type="ARBA" id="ARBA00010651"/>
    </source>
</evidence>
<keyword evidence="9" id="KW-0001">2Fe-2S</keyword>
<keyword evidence="17" id="KW-1015">Disulfide bond</keyword>
<evidence type="ECO:0000256" key="20">
    <source>
        <dbReference type="SAM" id="Phobius"/>
    </source>
</evidence>
<dbReference type="InterPro" id="IPR045603">
    <property type="entry name" value="QcrA_N"/>
</dbReference>
<feature type="transmembrane region" description="Helical" evidence="20">
    <location>
        <begin position="48"/>
        <end position="72"/>
    </location>
</feature>
<comment type="function">
    <text evidence="1">Iron-sulfur subunit of the cytochrome bc1 complex, an essential component of the respiratory electron transport chain required for ATP synthesis. The bc1 complex catalyzes the oxidation of menaquinol and the reduction of cytochrome c in the respiratory chain. The bc1 complex operates through a Q-cycle mechanism that couples electron transfer to generation of the proton gradient that drives ATP synthesis.</text>
</comment>
<evidence type="ECO:0000256" key="8">
    <source>
        <dbReference type="ARBA" id="ARBA00022692"/>
    </source>
</evidence>
<sequence length="380" mass="42155">MGDANHATDRDRRAELLRQGAEQDGVEIEEYEPRFTPGSRQENRSRRLVVTLWLLCAVFSLVAVGIFVFWPWRYVFPGEEGHFHYSLYTPLLGLFLGLAVACVAAALILHVKLLLPKETAVQERKLPGPSSEEDRATMTAMVLDTAQQVGIGSSRQVGRRSAVGKAMGLGAGVLGTSVGVIGVAGFIENPWDAQGPRADRLETLWHTGWYPHDGEKVYLRVETTDPEEVVLVRPADIAPGGLLAVFPFRESDRGNPRKLRAALNQADNPATLYRFRPEDDIEYRPDRAGMNWGDYYAFSRVCTHVGCAVNLFEDQTNRAYCPCHQSQFDLNRHAKPIFGPAARPLPQLPIDVDDEGFFYALGDFTGPVGPSFWELPAAES</sequence>
<dbReference type="InterPro" id="IPR036922">
    <property type="entry name" value="Rieske_2Fe-2S_sf"/>
</dbReference>
<organism evidence="22 23">
    <name type="scientific">Prauserella shujinwangii</name>
    <dbReference type="NCBI Taxonomy" id="1453103"/>
    <lineage>
        <taxon>Bacteria</taxon>
        <taxon>Bacillati</taxon>
        <taxon>Actinomycetota</taxon>
        <taxon>Actinomycetes</taxon>
        <taxon>Pseudonocardiales</taxon>
        <taxon>Pseudonocardiaceae</taxon>
        <taxon>Prauserella</taxon>
    </lineage>
</organism>
<keyword evidence="15" id="KW-0411">Iron-sulfur</keyword>
<protein>
    <recommendedName>
        <fullName evidence="4">Cytochrome bc1 complex Rieske iron-sulfur subunit</fullName>
    </recommendedName>
    <alternativeName>
        <fullName evidence="18">Cytochrome bc1 reductase complex subunit QcrA</fullName>
    </alternativeName>
    <alternativeName>
        <fullName evidence="19">Rieske iron-sulfur protein</fullName>
    </alternativeName>
</protein>
<evidence type="ECO:0000256" key="2">
    <source>
        <dbReference type="ARBA" id="ARBA00004651"/>
    </source>
</evidence>
<accession>A0A2T0LL80</accession>
<keyword evidence="11" id="KW-0249">Electron transport</keyword>
<evidence type="ECO:0000256" key="19">
    <source>
        <dbReference type="ARBA" id="ARBA00032409"/>
    </source>
</evidence>
<dbReference type="EMBL" id="PVNH01000014">
    <property type="protein sequence ID" value="PRX43705.1"/>
    <property type="molecule type" value="Genomic_DNA"/>
</dbReference>
<evidence type="ECO:0000256" key="11">
    <source>
        <dbReference type="ARBA" id="ARBA00022982"/>
    </source>
</evidence>
<keyword evidence="10" id="KW-0479">Metal-binding</keyword>
<dbReference type="GO" id="GO:0005886">
    <property type="term" value="C:plasma membrane"/>
    <property type="evidence" value="ECO:0007669"/>
    <property type="project" value="UniProtKB-SubCell"/>
</dbReference>
<dbReference type="GO" id="GO:0051537">
    <property type="term" value="F:2 iron, 2 sulfur cluster binding"/>
    <property type="evidence" value="ECO:0007669"/>
    <property type="project" value="UniProtKB-KW"/>
</dbReference>
<keyword evidence="23" id="KW-1185">Reference proteome</keyword>
<keyword evidence="8 20" id="KW-0812">Transmembrane</keyword>
<dbReference type="InterPro" id="IPR014349">
    <property type="entry name" value="Rieske_Fe-S_prot"/>
</dbReference>
<evidence type="ECO:0000256" key="1">
    <source>
        <dbReference type="ARBA" id="ARBA00002494"/>
    </source>
</evidence>
<dbReference type="OrthoDB" id="9802613at2"/>
<evidence type="ECO:0000256" key="10">
    <source>
        <dbReference type="ARBA" id="ARBA00022723"/>
    </source>
</evidence>
<dbReference type="CDD" id="cd03467">
    <property type="entry name" value="Rieske"/>
    <property type="match status" value="1"/>
</dbReference>
<evidence type="ECO:0000313" key="22">
    <source>
        <dbReference type="EMBL" id="PRX43705.1"/>
    </source>
</evidence>
<dbReference type="InterPro" id="IPR017941">
    <property type="entry name" value="Rieske_2Fe-2S"/>
</dbReference>
<evidence type="ECO:0000259" key="21">
    <source>
        <dbReference type="PROSITE" id="PS51296"/>
    </source>
</evidence>
<evidence type="ECO:0000256" key="17">
    <source>
        <dbReference type="ARBA" id="ARBA00023157"/>
    </source>
</evidence>
<dbReference type="SUPFAM" id="SSF50022">
    <property type="entry name" value="ISP domain"/>
    <property type="match status" value="1"/>
</dbReference>
<evidence type="ECO:0000256" key="5">
    <source>
        <dbReference type="ARBA" id="ARBA00022448"/>
    </source>
</evidence>
<evidence type="ECO:0000256" key="18">
    <source>
        <dbReference type="ARBA" id="ARBA00029586"/>
    </source>
</evidence>
<keyword evidence="16 20" id="KW-0472">Membrane</keyword>
<feature type="transmembrane region" description="Helical" evidence="20">
    <location>
        <begin position="166"/>
        <end position="187"/>
    </location>
</feature>
<name>A0A2T0LL80_9PSEU</name>
<keyword evidence="12 20" id="KW-1133">Transmembrane helix</keyword>
<comment type="caution">
    <text evidence="22">The sequence shown here is derived from an EMBL/GenBank/DDBJ whole genome shotgun (WGS) entry which is preliminary data.</text>
</comment>
<dbReference type="GO" id="GO:0046872">
    <property type="term" value="F:metal ion binding"/>
    <property type="evidence" value="ECO:0007669"/>
    <property type="project" value="UniProtKB-KW"/>
</dbReference>
<reference evidence="22 23" key="1">
    <citation type="submission" date="2018-03" db="EMBL/GenBank/DDBJ databases">
        <title>Genomic Encyclopedia of Type Strains, Phase III (KMG-III): the genomes of soil and plant-associated and newly described type strains.</title>
        <authorList>
            <person name="Whitman W."/>
        </authorList>
    </citation>
    <scope>NUCLEOTIDE SEQUENCE [LARGE SCALE GENOMIC DNA]</scope>
    <source>
        <strain evidence="22 23">CGMCC 4.7125</strain>
    </source>
</reference>
<evidence type="ECO:0000256" key="16">
    <source>
        <dbReference type="ARBA" id="ARBA00023136"/>
    </source>
</evidence>
<dbReference type="Pfam" id="PF00355">
    <property type="entry name" value="Rieske"/>
    <property type="match status" value="1"/>
</dbReference>
<evidence type="ECO:0000256" key="12">
    <source>
        <dbReference type="ARBA" id="ARBA00022989"/>
    </source>
</evidence>
<evidence type="ECO:0000256" key="9">
    <source>
        <dbReference type="ARBA" id="ARBA00022714"/>
    </source>
</evidence>
<comment type="subcellular location">
    <subcellularLocation>
        <location evidence="2">Cell membrane</location>
        <topology evidence="2">Multi-pass membrane protein</topology>
    </subcellularLocation>
</comment>
<evidence type="ECO:0000256" key="15">
    <source>
        <dbReference type="ARBA" id="ARBA00023014"/>
    </source>
</evidence>
<dbReference type="GO" id="GO:0004497">
    <property type="term" value="F:monooxygenase activity"/>
    <property type="evidence" value="ECO:0007669"/>
    <property type="project" value="UniProtKB-ARBA"/>
</dbReference>
<dbReference type="RefSeq" id="WP_106182310.1">
    <property type="nucleotide sequence ID" value="NZ_PVNH01000014.1"/>
</dbReference>
<feature type="domain" description="Rieske" evidence="21">
    <location>
        <begin position="293"/>
        <end position="359"/>
    </location>
</feature>
<comment type="similarity">
    <text evidence="3">Belongs to the Rieske iron-sulfur protein family.</text>
</comment>